<evidence type="ECO:0008006" key="4">
    <source>
        <dbReference type="Google" id="ProtNLM"/>
    </source>
</evidence>
<dbReference type="AlphaFoldDB" id="A0A6G1BQZ3"/>
<name>A0A6G1BQZ3_9ORYZ</name>
<evidence type="ECO:0000256" key="1">
    <source>
        <dbReference type="SAM" id="MobiDB-lite"/>
    </source>
</evidence>
<protein>
    <recommendedName>
        <fullName evidence="4">CCT domain-containing protein</fullName>
    </recommendedName>
</protein>
<dbReference type="EMBL" id="SPHZ02000012">
    <property type="protein sequence ID" value="KAF0890181.1"/>
    <property type="molecule type" value="Genomic_DNA"/>
</dbReference>
<organism evidence="2 3">
    <name type="scientific">Oryza meyeriana var. granulata</name>
    <dbReference type="NCBI Taxonomy" id="110450"/>
    <lineage>
        <taxon>Eukaryota</taxon>
        <taxon>Viridiplantae</taxon>
        <taxon>Streptophyta</taxon>
        <taxon>Embryophyta</taxon>
        <taxon>Tracheophyta</taxon>
        <taxon>Spermatophyta</taxon>
        <taxon>Magnoliopsida</taxon>
        <taxon>Liliopsida</taxon>
        <taxon>Poales</taxon>
        <taxon>Poaceae</taxon>
        <taxon>BOP clade</taxon>
        <taxon>Oryzoideae</taxon>
        <taxon>Oryzeae</taxon>
        <taxon>Oryzinae</taxon>
        <taxon>Oryza</taxon>
        <taxon>Oryza meyeriana</taxon>
    </lineage>
</organism>
<accession>A0A6G1BQZ3</accession>
<evidence type="ECO:0000313" key="3">
    <source>
        <dbReference type="Proteomes" id="UP000479710"/>
    </source>
</evidence>
<dbReference type="OrthoDB" id="153872at2759"/>
<evidence type="ECO:0000313" key="2">
    <source>
        <dbReference type="EMBL" id="KAF0890181.1"/>
    </source>
</evidence>
<feature type="compositionally biased region" description="Low complexity" evidence="1">
    <location>
        <begin position="1"/>
        <end position="13"/>
    </location>
</feature>
<dbReference type="Proteomes" id="UP000479710">
    <property type="component" value="Unassembled WGS sequence"/>
</dbReference>
<gene>
    <name evidence="2" type="ORF">E2562_038536</name>
</gene>
<sequence length="90" mass="10413">MHQSSRSWSSSSSPFQEAVVGRGRYSAEERRERIDKYRSKRRHRNFGKRITVSSYIDYLSTICLPEEACGRAGQGEGPLRLQLRQRCTCT</sequence>
<feature type="region of interest" description="Disordered" evidence="1">
    <location>
        <begin position="1"/>
        <end position="31"/>
    </location>
</feature>
<keyword evidence="3" id="KW-1185">Reference proteome</keyword>
<reference evidence="2 3" key="1">
    <citation type="submission" date="2019-11" db="EMBL/GenBank/DDBJ databases">
        <title>Whole genome sequence of Oryza granulata.</title>
        <authorList>
            <person name="Li W."/>
        </authorList>
    </citation>
    <scope>NUCLEOTIDE SEQUENCE [LARGE SCALE GENOMIC DNA]</scope>
    <source>
        <strain evidence="3">cv. Menghai</strain>
        <tissue evidence="2">Leaf</tissue>
    </source>
</reference>
<comment type="caution">
    <text evidence="2">The sequence shown here is derived from an EMBL/GenBank/DDBJ whole genome shotgun (WGS) entry which is preliminary data.</text>
</comment>
<proteinExistence type="predicted"/>